<organism evidence="2">
    <name type="scientific">freshwater metagenome</name>
    <dbReference type="NCBI Taxonomy" id="449393"/>
    <lineage>
        <taxon>unclassified sequences</taxon>
        <taxon>metagenomes</taxon>
        <taxon>ecological metagenomes</taxon>
    </lineage>
</organism>
<feature type="region of interest" description="Disordered" evidence="1">
    <location>
        <begin position="1"/>
        <end position="119"/>
    </location>
</feature>
<dbReference type="AlphaFoldDB" id="A0A6J6ZLU0"/>
<name>A0A6J6ZLU0_9ZZZZ</name>
<proteinExistence type="predicted"/>
<evidence type="ECO:0000313" key="2">
    <source>
        <dbReference type="EMBL" id="CAB4821483.1"/>
    </source>
</evidence>
<accession>A0A6J6ZLU0</accession>
<reference evidence="2" key="1">
    <citation type="submission" date="2020-05" db="EMBL/GenBank/DDBJ databases">
        <authorList>
            <person name="Chiriac C."/>
            <person name="Salcher M."/>
            <person name="Ghai R."/>
            <person name="Kavagutti S V."/>
        </authorList>
    </citation>
    <scope>NUCLEOTIDE SEQUENCE</scope>
</reference>
<gene>
    <name evidence="2" type="ORF">UFOPK3001_02209</name>
</gene>
<sequence length="281" mass="30427">MCVDRRAGNPSTSGDSGDRGSCDAGTRHHLPRGEEQYIKFRVPGLHSDPGGGQPSDRAAQRQGLTSSGLLPPTQAEHPIRVERLAHRSVEHRPEICRDRDGSPRTRSGGIARANTHRPEPCIDIGNDYFGQHVAAGGQRDDKGADPLRNGVETFRHHRVGITDRWIRHADRALETAKHDAAQATVPHLDEQFIGVLEAAVDRTGAQARLLRNPARREPVDPEPVENDHCGIEDPLVVQRDAIASGSGATHGFELCQTGGPQSRRRAAVHLSVTDGGHTSVP</sequence>
<feature type="compositionally biased region" description="Basic and acidic residues" evidence="1">
    <location>
        <begin position="77"/>
        <end position="103"/>
    </location>
</feature>
<protein>
    <submittedName>
        <fullName evidence="2">Unannotated protein</fullName>
    </submittedName>
</protein>
<evidence type="ECO:0000256" key="1">
    <source>
        <dbReference type="SAM" id="MobiDB-lite"/>
    </source>
</evidence>
<dbReference type="EMBL" id="CAFAAJ010000193">
    <property type="protein sequence ID" value="CAB4821483.1"/>
    <property type="molecule type" value="Genomic_DNA"/>
</dbReference>